<evidence type="ECO:0000256" key="5">
    <source>
        <dbReference type="ARBA" id="ARBA00022962"/>
    </source>
</evidence>
<evidence type="ECO:0000313" key="9">
    <source>
        <dbReference type="EMBL" id="CAB5063064.1"/>
    </source>
</evidence>
<keyword evidence="6" id="KW-0456">Lyase</keyword>
<accession>A0A6J7PV43</accession>
<evidence type="ECO:0000256" key="4">
    <source>
        <dbReference type="ARBA" id="ARBA00022898"/>
    </source>
</evidence>
<dbReference type="InterPro" id="IPR002161">
    <property type="entry name" value="PdxT/SNO"/>
</dbReference>
<dbReference type="CDD" id="cd01749">
    <property type="entry name" value="GATase1_PB"/>
    <property type="match status" value="1"/>
</dbReference>
<protein>
    <recommendedName>
        <fullName evidence="2">glutaminase</fullName>
        <ecNumber evidence="2">3.5.1.2</ecNumber>
    </recommendedName>
</protein>
<dbReference type="GO" id="GO:0008614">
    <property type="term" value="P:pyridoxine metabolic process"/>
    <property type="evidence" value="ECO:0007669"/>
    <property type="project" value="TreeGrafter"/>
</dbReference>
<dbReference type="FunFam" id="3.40.50.880:FF:000010">
    <property type="entry name" value="uncharacterized protein LOC100176842 isoform X2"/>
    <property type="match status" value="1"/>
</dbReference>
<dbReference type="EMBL" id="CAFBPN010000001">
    <property type="protein sequence ID" value="CAB5006342.1"/>
    <property type="molecule type" value="Genomic_DNA"/>
</dbReference>
<dbReference type="GO" id="GO:0004359">
    <property type="term" value="F:glutaminase activity"/>
    <property type="evidence" value="ECO:0007669"/>
    <property type="project" value="UniProtKB-EC"/>
</dbReference>
<dbReference type="PROSITE" id="PS51273">
    <property type="entry name" value="GATASE_TYPE_1"/>
    <property type="match status" value="1"/>
</dbReference>
<dbReference type="AlphaFoldDB" id="A0A6J7PV43"/>
<dbReference type="EC" id="3.5.1.2" evidence="2"/>
<keyword evidence="3" id="KW-0378">Hydrolase</keyword>
<proteinExistence type="inferred from homology"/>
<dbReference type="Gene3D" id="3.40.50.880">
    <property type="match status" value="1"/>
</dbReference>
<dbReference type="PANTHER" id="PTHR31559">
    <property type="entry name" value="PYRIDOXAL 5'-PHOSPHATE SYNTHASE SUBUNIT SNO"/>
    <property type="match status" value="1"/>
</dbReference>
<evidence type="ECO:0000256" key="6">
    <source>
        <dbReference type="ARBA" id="ARBA00023239"/>
    </source>
</evidence>
<dbReference type="InterPro" id="IPR029062">
    <property type="entry name" value="Class_I_gatase-like"/>
</dbReference>
<keyword evidence="4" id="KW-0663">Pyridoxal phosphate</keyword>
<comment type="catalytic activity">
    <reaction evidence="7">
        <text>L-glutamine + H2O = L-glutamate + NH4(+)</text>
        <dbReference type="Rhea" id="RHEA:15889"/>
        <dbReference type="ChEBI" id="CHEBI:15377"/>
        <dbReference type="ChEBI" id="CHEBI:28938"/>
        <dbReference type="ChEBI" id="CHEBI:29985"/>
        <dbReference type="ChEBI" id="CHEBI:58359"/>
        <dbReference type="EC" id="3.5.1.2"/>
    </reaction>
</comment>
<evidence type="ECO:0000256" key="7">
    <source>
        <dbReference type="ARBA" id="ARBA00049534"/>
    </source>
</evidence>
<dbReference type="NCBIfam" id="TIGR03800">
    <property type="entry name" value="PLP_synth_Pdx2"/>
    <property type="match status" value="1"/>
</dbReference>
<dbReference type="EMBL" id="CAFBQU010000009">
    <property type="protein sequence ID" value="CAB5063064.1"/>
    <property type="molecule type" value="Genomic_DNA"/>
</dbReference>
<dbReference type="GO" id="GO:0016829">
    <property type="term" value="F:lyase activity"/>
    <property type="evidence" value="ECO:0007669"/>
    <property type="project" value="UniProtKB-KW"/>
</dbReference>
<dbReference type="PIRSF" id="PIRSF005639">
    <property type="entry name" value="Glut_amidoT_SNO"/>
    <property type="match status" value="1"/>
</dbReference>
<organism evidence="8">
    <name type="scientific">freshwater metagenome</name>
    <dbReference type="NCBI Taxonomy" id="449393"/>
    <lineage>
        <taxon>unclassified sequences</taxon>
        <taxon>metagenomes</taxon>
        <taxon>ecological metagenomes</taxon>
    </lineage>
</organism>
<dbReference type="InterPro" id="IPR021196">
    <property type="entry name" value="PdxT/SNO_CS"/>
</dbReference>
<evidence type="ECO:0000256" key="3">
    <source>
        <dbReference type="ARBA" id="ARBA00022801"/>
    </source>
</evidence>
<comment type="similarity">
    <text evidence="1">Belongs to the glutaminase PdxT/SNO family.</text>
</comment>
<dbReference type="GO" id="GO:1903600">
    <property type="term" value="C:glutaminase complex"/>
    <property type="evidence" value="ECO:0007669"/>
    <property type="project" value="TreeGrafter"/>
</dbReference>
<dbReference type="SUPFAM" id="SSF52317">
    <property type="entry name" value="Class I glutamine amidotransferase-like"/>
    <property type="match status" value="1"/>
</dbReference>
<sequence length="199" mass="21086">MPIVGVLALQGAFNAHAQALRQLNVEVREVRLPHDLDGLDGVVLPGGESTTMSQLLLSSGIFDVLTERITDGLPVLGTCAGLILLSQRVLDARPDQVSCSVLDVTVRRNGYGRQIDSFEADIDVMGLDTPFTAVFIRAPLIEEVGSGVEILASHNGAAVAVASQNILAASFHPELTSDVRFHELFLHMISSGSSASSGR</sequence>
<gene>
    <name evidence="8" type="ORF">UFOPK4098_00039</name>
    <name evidence="9" type="ORF">UFOPK4347_00547</name>
</gene>
<keyword evidence="5" id="KW-0315">Glutamine amidotransferase</keyword>
<dbReference type="HAMAP" id="MF_01615">
    <property type="entry name" value="PdxT"/>
    <property type="match status" value="1"/>
</dbReference>
<evidence type="ECO:0000256" key="1">
    <source>
        <dbReference type="ARBA" id="ARBA00008345"/>
    </source>
</evidence>
<dbReference type="PROSITE" id="PS01236">
    <property type="entry name" value="PDXT_SNO_1"/>
    <property type="match status" value="1"/>
</dbReference>
<dbReference type="GO" id="GO:0042823">
    <property type="term" value="P:pyridoxal phosphate biosynthetic process"/>
    <property type="evidence" value="ECO:0007669"/>
    <property type="project" value="InterPro"/>
</dbReference>
<dbReference type="Pfam" id="PF01174">
    <property type="entry name" value="SNO"/>
    <property type="match status" value="1"/>
</dbReference>
<evidence type="ECO:0000313" key="8">
    <source>
        <dbReference type="EMBL" id="CAB5006342.1"/>
    </source>
</evidence>
<evidence type="ECO:0000256" key="2">
    <source>
        <dbReference type="ARBA" id="ARBA00012918"/>
    </source>
</evidence>
<dbReference type="PROSITE" id="PS51130">
    <property type="entry name" value="PDXT_SNO_2"/>
    <property type="match status" value="1"/>
</dbReference>
<dbReference type="GO" id="GO:0005829">
    <property type="term" value="C:cytosol"/>
    <property type="evidence" value="ECO:0007669"/>
    <property type="project" value="TreeGrafter"/>
</dbReference>
<reference evidence="8" key="1">
    <citation type="submission" date="2020-05" db="EMBL/GenBank/DDBJ databases">
        <authorList>
            <person name="Chiriac C."/>
            <person name="Salcher M."/>
            <person name="Ghai R."/>
            <person name="Kavagutti S V."/>
        </authorList>
    </citation>
    <scope>NUCLEOTIDE SEQUENCE</scope>
</reference>
<dbReference type="PANTHER" id="PTHR31559:SF0">
    <property type="entry name" value="PYRIDOXAL 5'-PHOSPHATE SYNTHASE SUBUNIT SNO1-RELATED"/>
    <property type="match status" value="1"/>
</dbReference>
<dbReference type="PROSITE" id="PS51274">
    <property type="entry name" value="GATASE_COBBQ"/>
    <property type="match status" value="1"/>
</dbReference>
<name>A0A6J7PV43_9ZZZZ</name>